<organism evidence="8 9">
    <name type="scientific">Pseudocercospora fuligena</name>
    <dbReference type="NCBI Taxonomy" id="685502"/>
    <lineage>
        <taxon>Eukaryota</taxon>
        <taxon>Fungi</taxon>
        <taxon>Dikarya</taxon>
        <taxon>Ascomycota</taxon>
        <taxon>Pezizomycotina</taxon>
        <taxon>Dothideomycetes</taxon>
        <taxon>Dothideomycetidae</taxon>
        <taxon>Mycosphaerellales</taxon>
        <taxon>Mycosphaerellaceae</taxon>
        <taxon>Pseudocercospora</taxon>
    </lineage>
</organism>
<feature type="transmembrane region" description="Helical" evidence="5">
    <location>
        <begin position="237"/>
        <end position="258"/>
    </location>
</feature>
<feature type="transmembrane region" description="Helical" evidence="5">
    <location>
        <begin position="109"/>
        <end position="133"/>
    </location>
</feature>
<evidence type="ECO:0000259" key="7">
    <source>
        <dbReference type="PROSITE" id="PS50262"/>
    </source>
</evidence>
<gene>
    <name evidence="8" type="ORF">HII31_11058</name>
</gene>
<dbReference type="GO" id="GO:0007166">
    <property type="term" value="P:cell surface receptor signaling pathway"/>
    <property type="evidence" value="ECO:0007669"/>
    <property type="project" value="InterPro"/>
</dbReference>
<dbReference type="GO" id="GO:0005886">
    <property type="term" value="C:plasma membrane"/>
    <property type="evidence" value="ECO:0007669"/>
    <property type="project" value="TreeGrafter"/>
</dbReference>
<dbReference type="EMBL" id="JABCIY010000224">
    <property type="protein sequence ID" value="KAF7187719.1"/>
    <property type="molecule type" value="Genomic_DNA"/>
</dbReference>
<dbReference type="PROSITE" id="PS50262">
    <property type="entry name" value="G_PROTEIN_RECEP_F1_2"/>
    <property type="match status" value="1"/>
</dbReference>
<sequence length="420" mass="47247">MAATSTQGSIPDIGSPLTLPHLSPSLKHGLAAIAGVALISLVSASILFLCLAYRLITWKRRSQGRANQFIILIFNLILADVLQSVAFVLNARHVLHDSVASGTTICRAQAWFVSTGDLASGLFTFAIATHSFVDIIFDYRLSHRSFMLTIIGLWSFNYLCAIIGIAMHPADFYTRAGAWCWVNQRYINERLWLHYFWMIIAEFGTLILYGIIFIILRKRVQKSFYTNADMQIRAQSAAKMVIAYPIIYVVCTLPLVVARLKNMTGVPVSYVELCISGAMITSNGWLDVLLYSITRKSLLFGPDMSCENLRALDTFNTFTHYRPDYEFGTSTTIEATMTRRSRLDLKMPQPSVIRHQRNESSEELCHLRGTVKAETVVQISSEAMELDKVPAIKYRETCDQDDIATLKFRSSFETSTKSEA</sequence>
<dbReference type="PANTHER" id="PTHR23112:SF37">
    <property type="entry name" value="G PROTEIN-COUPLED RECEPTOR GPR1"/>
    <property type="match status" value="1"/>
</dbReference>
<keyword evidence="3 5" id="KW-1133">Transmembrane helix</keyword>
<feature type="transmembrane region" description="Helical" evidence="5">
    <location>
        <begin position="145"/>
        <end position="167"/>
    </location>
</feature>
<evidence type="ECO:0000256" key="2">
    <source>
        <dbReference type="ARBA" id="ARBA00022692"/>
    </source>
</evidence>
<dbReference type="InterPro" id="IPR000276">
    <property type="entry name" value="GPCR_Rhodpsn"/>
</dbReference>
<dbReference type="PROSITE" id="PS50261">
    <property type="entry name" value="G_PROTEIN_RECEP_F2_4"/>
    <property type="match status" value="1"/>
</dbReference>
<evidence type="ECO:0000313" key="9">
    <source>
        <dbReference type="Proteomes" id="UP000660729"/>
    </source>
</evidence>
<keyword evidence="2 5" id="KW-0812">Transmembrane</keyword>
<dbReference type="Proteomes" id="UP000660729">
    <property type="component" value="Unassembled WGS sequence"/>
</dbReference>
<reference evidence="8" key="1">
    <citation type="submission" date="2020-04" db="EMBL/GenBank/DDBJ databases">
        <title>Draft genome resource of the tomato pathogen Pseudocercospora fuligena.</title>
        <authorList>
            <person name="Zaccaron A."/>
        </authorList>
    </citation>
    <scope>NUCLEOTIDE SEQUENCE</scope>
    <source>
        <strain evidence="8">PF001</strain>
    </source>
</reference>
<evidence type="ECO:0000313" key="8">
    <source>
        <dbReference type="EMBL" id="KAF7187719.1"/>
    </source>
</evidence>
<comment type="caution">
    <text evidence="8">The sequence shown here is derived from an EMBL/GenBank/DDBJ whole genome shotgun (WGS) entry which is preliminary data.</text>
</comment>
<evidence type="ECO:0000256" key="1">
    <source>
        <dbReference type="ARBA" id="ARBA00004141"/>
    </source>
</evidence>
<dbReference type="AlphaFoldDB" id="A0A8H6R9U6"/>
<dbReference type="Gene3D" id="1.20.1070.10">
    <property type="entry name" value="Rhodopsin 7-helix transmembrane proteins"/>
    <property type="match status" value="1"/>
</dbReference>
<evidence type="ECO:0008006" key="10">
    <source>
        <dbReference type="Google" id="ProtNLM"/>
    </source>
</evidence>
<feature type="transmembrane region" description="Helical" evidence="5">
    <location>
        <begin position="30"/>
        <end position="56"/>
    </location>
</feature>
<evidence type="ECO:0000256" key="4">
    <source>
        <dbReference type="ARBA" id="ARBA00023136"/>
    </source>
</evidence>
<dbReference type="Pfam" id="PF00001">
    <property type="entry name" value="7tm_1"/>
    <property type="match status" value="1"/>
</dbReference>
<feature type="domain" description="G-protein coupled receptors family 2 profile 2" evidence="6">
    <location>
        <begin position="36"/>
        <end position="295"/>
    </location>
</feature>
<dbReference type="OrthoDB" id="100006at2759"/>
<feature type="transmembrane region" description="Helical" evidence="5">
    <location>
        <begin position="195"/>
        <end position="216"/>
    </location>
</feature>
<evidence type="ECO:0000256" key="5">
    <source>
        <dbReference type="SAM" id="Phobius"/>
    </source>
</evidence>
<dbReference type="GO" id="GO:0004930">
    <property type="term" value="F:G protein-coupled receptor activity"/>
    <property type="evidence" value="ECO:0007669"/>
    <property type="project" value="InterPro"/>
</dbReference>
<protein>
    <recommendedName>
        <fullName evidence="10">G-protein coupled receptors family 1 profile domain-containing protein</fullName>
    </recommendedName>
</protein>
<dbReference type="SUPFAM" id="SSF81321">
    <property type="entry name" value="Family A G protein-coupled receptor-like"/>
    <property type="match status" value="1"/>
</dbReference>
<accession>A0A8H6R9U6</accession>
<evidence type="ECO:0000259" key="6">
    <source>
        <dbReference type="PROSITE" id="PS50261"/>
    </source>
</evidence>
<dbReference type="PANTHER" id="PTHR23112">
    <property type="entry name" value="G PROTEIN-COUPLED RECEPTOR 157-RELATED"/>
    <property type="match status" value="1"/>
</dbReference>
<feature type="domain" description="G-protein coupled receptors family 1 profile" evidence="7">
    <location>
        <begin position="44"/>
        <end position="291"/>
    </location>
</feature>
<dbReference type="InterPro" id="IPR017981">
    <property type="entry name" value="GPCR_2-like_7TM"/>
</dbReference>
<proteinExistence type="predicted"/>
<dbReference type="InterPro" id="IPR017452">
    <property type="entry name" value="GPCR_Rhodpsn_7TM"/>
</dbReference>
<dbReference type="GO" id="GO:0007189">
    <property type="term" value="P:adenylate cyclase-activating G protein-coupled receptor signaling pathway"/>
    <property type="evidence" value="ECO:0007669"/>
    <property type="project" value="TreeGrafter"/>
</dbReference>
<keyword evidence="9" id="KW-1185">Reference proteome</keyword>
<evidence type="ECO:0000256" key="3">
    <source>
        <dbReference type="ARBA" id="ARBA00022989"/>
    </source>
</evidence>
<feature type="transmembrane region" description="Helical" evidence="5">
    <location>
        <begin position="68"/>
        <end position="89"/>
    </location>
</feature>
<name>A0A8H6R9U6_9PEZI</name>
<keyword evidence="4 5" id="KW-0472">Membrane</keyword>
<comment type="subcellular location">
    <subcellularLocation>
        <location evidence="1">Membrane</location>
        <topology evidence="1">Multi-pass membrane protein</topology>
    </subcellularLocation>
</comment>